<reference evidence="4 5" key="1">
    <citation type="submission" date="2019-04" db="EMBL/GenBank/DDBJ databases">
        <title>Cohnella sp. nov., isolated from soil.</title>
        <authorList>
            <person name="Kim W."/>
        </authorList>
    </citation>
    <scope>NUCLEOTIDE SEQUENCE [LARGE SCALE GENOMIC DNA]</scope>
    <source>
        <strain evidence="4 5">CAU 1483</strain>
    </source>
</reference>
<dbReference type="AlphaFoldDB" id="A0A4U0F4S7"/>
<keyword evidence="1 4" id="KW-0808">Transferase</keyword>
<dbReference type="Proteomes" id="UP000309673">
    <property type="component" value="Unassembled WGS sequence"/>
</dbReference>
<feature type="domain" description="Rhodanese" evidence="3">
    <location>
        <begin position="15"/>
        <end position="134"/>
    </location>
</feature>
<keyword evidence="5" id="KW-1185">Reference proteome</keyword>
<dbReference type="PANTHER" id="PTHR11364:SF27">
    <property type="entry name" value="SULFURTRANSFERASE"/>
    <property type="match status" value="1"/>
</dbReference>
<dbReference type="SUPFAM" id="SSF52821">
    <property type="entry name" value="Rhodanese/Cell cycle control phosphatase"/>
    <property type="match status" value="2"/>
</dbReference>
<dbReference type="FunFam" id="3.40.250.10:FF:000035">
    <property type="entry name" value="Thiosulfate sulfurtransferase"/>
    <property type="match status" value="1"/>
</dbReference>
<sequence>MRNVVPMKWLLARLYEPDLVIVDCRYQLNDSSAGRAAYEQGYIPGAVYFDLSKDLSSPVSEHGGRHPLPDIATFADKLGKAGIDETIRVVAYDDQGGMNASRFWWLLKYLGHEKVYLLDEGFTAWKNAGYPVTNAAPPIRVPKKFTPRPQPDMLADMEDVRTAVRDRTSVLVDSREHKRYIGQEEPIDRIAGHIPTARNRFWKDNVNADGKWKTVEELQERFHDVNNHDNIIVYCGSGVSACPNVVALDEAGFRNVKLYAGSWSDWISYRENPVAVGEE</sequence>
<evidence type="ECO:0000256" key="2">
    <source>
        <dbReference type="ARBA" id="ARBA00022737"/>
    </source>
</evidence>
<name>A0A4U0F4S7_9BACL</name>
<dbReference type="PROSITE" id="PS50206">
    <property type="entry name" value="RHODANESE_3"/>
    <property type="match status" value="2"/>
</dbReference>
<dbReference type="Gene3D" id="3.40.250.10">
    <property type="entry name" value="Rhodanese-like domain"/>
    <property type="match status" value="2"/>
</dbReference>
<dbReference type="CDD" id="cd01448">
    <property type="entry name" value="TST_Repeat_1"/>
    <property type="match status" value="1"/>
</dbReference>
<dbReference type="CDD" id="cd01449">
    <property type="entry name" value="TST_Repeat_2"/>
    <property type="match status" value="1"/>
</dbReference>
<dbReference type="Pfam" id="PF00581">
    <property type="entry name" value="Rhodanese"/>
    <property type="match status" value="2"/>
</dbReference>
<proteinExistence type="predicted"/>
<dbReference type="GO" id="GO:0004792">
    <property type="term" value="F:thiosulfate-cyanide sulfurtransferase activity"/>
    <property type="evidence" value="ECO:0007669"/>
    <property type="project" value="TreeGrafter"/>
</dbReference>
<evidence type="ECO:0000313" key="5">
    <source>
        <dbReference type="Proteomes" id="UP000309673"/>
    </source>
</evidence>
<dbReference type="OrthoDB" id="9770030at2"/>
<protein>
    <submittedName>
        <fullName evidence="4">Sulfurtransferase</fullName>
    </submittedName>
</protein>
<dbReference type="InterPro" id="IPR001763">
    <property type="entry name" value="Rhodanese-like_dom"/>
</dbReference>
<evidence type="ECO:0000313" key="4">
    <source>
        <dbReference type="EMBL" id="TJY39566.1"/>
    </source>
</evidence>
<keyword evidence="2" id="KW-0677">Repeat</keyword>
<dbReference type="RefSeq" id="WP_136779369.1">
    <property type="nucleotide sequence ID" value="NZ_SUPK01000010.1"/>
</dbReference>
<evidence type="ECO:0000259" key="3">
    <source>
        <dbReference type="PROSITE" id="PS50206"/>
    </source>
</evidence>
<dbReference type="InterPro" id="IPR045078">
    <property type="entry name" value="TST/MPST-like"/>
</dbReference>
<dbReference type="EMBL" id="SUPK01000010">
    <property type="protein sequence ID" value="TJY39566.1"/>
    <property type="molecule type" value="Genomic_DNA"/>
</dbReference>
<organism evidence="4 5">
    <name type="scientific">Cohnella pontilimi</name>
    <dbReference type="NCBI Taxonomy" id="2564100"/>
    <lineage>
        <taxon>Bacteria</taxon>
        <taxon>Bacillati</taxon>
        <taxon>Bacillota</taxon>
        <taxon>Bacilli</taxon>
        <taxon>Bacillales</taxon>
        <taxon>Paenibacillaceae</taxon>
        <taxon>Cohnella</taxon>
    </lineage>
</organism>
<dbReference type="InterPro" id="IPR036873">
    <property type="entry name" value="Rhodanese-like_dom_sf"/>
</dbReference>
<gene>
    <name evidence="4" type="ORF">E5161_18500</name>
</gene>
<dbReference type="SMART" id="SM00450">
    <property type="entry name" value="RHOD"/>
    <property type="match status" value="2"/>
</dbReference>
<accession>A0A4U0F4S7</accession>
<evidence type="ECO:0000256" key="1">
    <source>
        <dbReference type="ARBA" id="ARBA00022679"/>
    </source>
</evidence>
<comment type="caution">
    <text evidence="4">The sequence shown here is derived from an EMBL/GenBank/DDBJ whole genome shotgun (WGS) entry which is preliminary data.</text>
</comment>
<feature type="domain" description="Rhodanese" evidence="3">
    <location>
        <begin position="165"/>
        <end position="275"/>
    </location>
</feature>
<dbReference type="PANTHER" id="PTHR11364">
    <property type="entry name" value="THIOSULFATE SULFERTANSFERASE"/>
    <property type="match status" value="1"/>
</dbReference>